<dbReference type="InterPro" id="IPR037239">
    <property type="entry name" value="OSBP_sf"/>
</dbReference>
<dbReference type="PANTHER" id="PTHR10972">
    <property type="entry name" value="OXYSTEROL-BINDING PROTEIN-RELATED"/>
    <property type="match status" value="1"/>
</dbReference>
<dbReference type="GO" id="GO:0005829">
    <property type="term" value="C:cytosol"/>
    <property type="evidence" value="ECO:0007669"/>
    <property type="project" value="TreeGrafter"/>
</dbReference>
<proteinExistence type="predicted"/>
<accession>A0A8S3C8L7</accession>
<dbReference type="EMBL" id="CAJOBI010174139">
    <property type="protein sequence ID" value="CAF4900683.1"/>
    <property type="molecule type" value="Genomic_DNA"/>
</dbReference>
<dbReference type="InterPro" id="IPR000648">
    <property type="entry name" value="Oxysterol-bd"/>
</dbReference>
<dbReference type="SUPFAM" id="SSF144000">
    <property type="entry name" value="Oxysterol-binding protein-like"/>
    <property type="match status" value="1"/>
</dbReference>
<dbReference type="Pfam" id="PF01237">
    <property type="entry name" value="Oxysterol_BP"/>
    <property type="match status" value="1"/>
</dbReference>
<sequence length="81" mass="9751">NELASRYQYYFFTPFAASLNEQTDSLKLPPTDSRFRKDIYCLEKGDIDAASQEKHRLEEQQRADAKKREREFEPLWFKKDD</sequence>
<protein>
    <submittedName>
        <fullName evidence="2">Uncharacterized protein</fullName>
    </submittedName>
</protein>
<dbReference type="GO" id="GO:0016020">
    <property type="term" value="C:membrane"/>
    <property type="evidence" value="ECO:0007669"/>
    <property type="project" value="TreeGrafter"/>
</dbReference>
<evidence type="ECO:0000313" key="3">
    <source>
        <dbReference type="Proteomes" id="UP000676336"/>
    </source>
</evidence>
<dbReference type="Gene3D" id="3.30.70.3490">
    <property type="match status" value="1"/>
</dbReference>
<dbReference type="AlphaFoldDB" id="A0A8S3C8L7"/>
<evidence type="ECO:0000256" key="1">
    <source>
        <dbReference type="SAM" id="MobiDB-lite"/>
    </source>
</evidence>
<feature type="region of interest" description="Disordered" evidence="1">
    <location>
        <begin position="51"/>
        <end position="81"/>
    </location>
</feature>
<dbReference type="Proteomes" id="UP000676336">
    <property type="component" value="Unassembled WGS sequence"/>
</dbReference>
<evidence type="ECO:0000313" key="2">
    <source>
        <dbReference type="EMBL" id="CAF4900683.1"/>
    </source>
</evidence>
<organism evidence="2 3">
    <name type="scientific">Rotaria magnacalcarata</name>
    <dbReference type="NCBI Taxonomy" id="392030"/>
    <lineage>
        <taxon>Eukaryota</taxon>
        <taxon>Metazoa</taxon>
        <taxon>Spiralia</taxon>
        <taxon>Gnathifera</taxon>
        <taxon>Rotifera</taxon>
        <taxon>Eurotatoria</taxon>
        <taxon>Bdelloidea</taxon>
        <taxon>Philodinida</taxon>
        <taxon>Philodinidae</taxon>
        <taxon>Rotaria</taxon>
    </lineage>
</organism>
<feature type="non-terminal residue" evidence="2">
    <location>
        <position position="1"/>
    </location>
</feature>
<dbReference type="GO" id="GO:0032934">
    <property type="term" value="F:sterol binding"/>
    <property type="evidence" value="ECO:0007669"/>
    <property type="project" value="TreeGrafter"/>
</dbReference>
<feature type="non-terminal residue" evidence="2">
    <location>
        <position position="81"/>
    </location>
</feature>
<reference evidence="2" key="1">
    <citation type="submission" date="2021-02" db="EMBL/GenBank/DDBJ databases">
        <authorList>
            <person name="Nowell W R."/>
        </authorList>
    </citation>
    <scope>NUCLEOTIDE SEQUENCE</scope>
</reference>
<name>A0A8S3C8L7_9BILA</name>
<comment type="caution">
    <text evidence="2">The sequence shown here is derived from an EMBL/GenBank/DDBJ whole genome shotgun (WGS) entry which is preliminary data.</text>
</comment>
<gene>
    <name evidence="2" type="ORF">SMN809_LOCUS51734</name>
</gene>